<dbReference type="InterPro" id="IPR039931">
    <property type="entry name" value="EEIG1/2-like"/>
</dbReference>
<dbReference type="STRING" id="1314785.A0A165BBN1"/>
<feature type="region of interest" description="Disordered" evidence="1">
    <location>
        <begin position="122"/>
        <end position="212"/>
    </location>
</feature>
<evidence type="ECO:0000259" key="2">
    <source>
        <dbReference type="PROSITE" id="PS51840"/>
    </source>
</evidence>
<feature type="domain" description="C2 NT-type" evidence="2">
    <location>
        <begin position="45"/>
        <end position="313"/>
    </location>
</feature>
<dbReference type="InParanoid" id="A0A165BBN1"/>
<accession>A0A165BBN1</accession>
<dbReference type="PANTHER" id="PTHR21456">
    <property type="entry name" value="FAMILY WITH SEQUENCE SIMILARITY 102"/>
    <property type="match status" value="1"/>
</dbReference>
<dbReference type="PANTHER" id="PTHR21456:SF1">
    <property type="entry name" value="C2 NT-TYPE DOMAIN-CONTAINING PROTEIN"/>
    <property type="match status" value="1"/>
</dbReference>
<sequence length="533" mass="57309">MPPDALAMKFPSTDPSAASISSGSVSIISDQQQQHALTHGLRSQFGQLLPRHALFHAHVTIEQLSNVPLMRGEFAVRWKFKHVQSRSRLLSKMKKGSSSHGFRGKGKGRADNLGLAIEVTPAEGDHAGHGGAGTNDADTDGESSAANEAGTGTEDEMNSPETHRNSYGDLLTAHPHTPGTAVPPASPASTPTPRTQPIHKTPSSESNESCAVARGATPWRPLQSYNVKWDHNVRVLVQMHVHRETRALLPNELKLIVMQRVIPGDPDAPRQPRLGAIYLNLAEYADAGPVTRRYLLRESKTNATLKLTIELTHAGGTTDYRPPPLHKSEILASVTGLLEQNDRLRTSLAREVDAYTYPTPSSPSSSLPPEGSAEHPFMRADGTPDGERLAYAHGLRDTEALIETLFNPVPVSTRATDPSPFTYYAPVPQSPAPSAPGLGERTCSRSGSTDASSVLSVGACSVRSMSVSGGSDAGPRVSVEKPAVESSPEIPVATLEHGEDHRTWWRKIRSRPGTPVGRTYKLPLPRQTEVANA</sequence>
<evidence type="ECO:0000256" key="1">
    <source>
        <dbReference type="SAM" id="MobiDB-lite"/>
    </source>
</evidence>
<feature type="compositionally biased region" description="Basic residues" evidence="1">
    <location>
        <begin position="89"/>
        <end position="107"/>
    </location>
</feature>
<dbReference type="Pfam" id="PF10358">
    <property type="entry name" value="NT-C2"/>
    <property type="match status" value="1"/>
</dbReference>
<dbReference type="InterPro" id="IPR019448">
    <property type="entry name" value="NT-C2"/>
</dbReference>
<dbReference type="OrthoDB" id="3365224at2759"/>
<dbReference type="PROSITE" id="PS51840">
    <property type="entry name" value="C2_NT"/>
    <property type="match status" value="1"/>
</dbReference>
<feature type="compositionally biased region" description="Low complexity" evidence="1">
    <location>
        <begin position="177"/>
        <end position="196"/>
    </location>
</feature>
<dbReference type="RefSeq" id="XP_040758426.1">
    <property type="nucleotide sequence ID" value="XM_040906689.1"/>
</dbReference>
<keyword evidence="4" id="KW-1185">Reference proteome</keyword>
<protein>
    <recommendedName>
        <fullName evidence="2">C2 NT-type domain-containing protein</fullName>
    </recommendedName>
</protein>
<feature type="compositionally biased region" description="Low complexity" evidence="1">
    <location>
        <begin position="358"/>
        <end position="369"/>
    </location>
</feature>
<feature type="region of interest" description="Disordered" evidence="1">
    <location>
        <begin position="89"/>
        <end position="110"/>
    </location>
</feature>
<feature type="region of interest" description="Disordered" evidence="1">
    <location>
        <begin position="431"/>
        <end position="451"/>
    </location>
</feature>
<feature type="region of interest" description="Disordered" evidence="1">
    <location>
        <begin position="355"/>
        <end position="383"/>
    </location>
</feature>
<organism evidence="3 4">
    <name type="scientific">Laetiporus sulphureus 93-53</name>
    <dbReference type="NCBI Taxonomy" id="1314785"/>
    <lineage>
        <taxon>Eukaryota</taxon>
        <taxon>Fungi</taxon>
        <taxon>Dikarya</taxon>
        <taxon>Basidiomycota</taxon>
        <taxon>Agaricomycotina</taxon>
        <taxon>Agaricomycetes</taxon>
        <taxon>Polyporales</taxon>
        <taxon>Laetiporus</taxon>
    </lineage>
</organism>
<gene>
    <name evidence="3" type="ORF">LAESUDRAFT_708494</name>
</gene>
<proteinExistence type="predicted"/>
<reference evidence="3 4" key="1">
    <citation type="journal article" date="2016" name="Mol. Biol. Evol.">
        <title>Comparative Genomics of Early-Diverging Mushroom-Forming Fungi Provides Insights into the Origins of Lignocellulose Decay Capabilities.</title>
        <authorList>
            <person name="Nagy L.G."/>
            <person name="Riley R."/>
            <person name="Tritt A."/>
            <person name="Adam C."/>
            <person name="Daum C."/>
            <person name="Floudas D."/>
            <person name="Sun H."/>
            <person name="Yadav J.S."/>
            <person name="Pangilinan J."/>
            <person name="Larsson K.H."/>
            <person name="Matsuura K."/>
            <person name="Barry K."/>
            <person name="Labutti K."/>
            <person name="Kuo R."/>
            <person name="Ohm R.A."/>
            <person name="Bhattacharya S.S."/>
            <person name="Shirouzu T."/>
            <person name="Yoshinaga Y."/>
            <person name="Martin F.M."/>
            <person name="Grigoriev I.V."/>
            <person name="Hibbett D.S."/>
        </authorList>
    </citation>
    <scope>NUCLEOTIDE SEQUENCE [LARGE SCALE GENOMIC DNA]</scope>
    <source>
        <strain evidence="3 4">93-53</strain>
    </source>
</reference>
<dbReference type="GeneID" id="63823718"/>
<feature type="region of interest" description="Disordered" evidence="1">
    <location>
        <begin position="466"/>
        <end position="487"/>
    </location>
</feature>
<evidence type="ECO:0000313" key="3">
    <source>
        <dbReference type="EMBL" id="KZT00686.1"/>
    </source>
</evidence>
<evidence type="ECO:0000313" key="4">
    <source>
        <dbReference type="Proteomes" id="UP000076871"/>
    </source>
</evidence>
<dbReference type="EMBL" id="KV427679">
    <property type="protein sequence ID" value="KZT00686.1"/>
    <property type="molecule type" value="Genomic_DNA"/>
</dbReference>
<dbReference type="Proteomes" id="UP000076871">
    <property type="component" value="Unassembled WGS sequence"/>
</dbReference>
<name>A0A165BBN1_9APHY</name>
<dbReference type="AlphaFoldDB" id="A0A165BBN1"/>